<proteinExistence type="predicted"/>
<evidence type="ECO:0000256" key="2">
    <source>
        <dbReference type="ARBA" id="ARBA00023157"/>
    </source>
</evidence>
<protein>
    <recommendedName>
        <fullName evidence="5">Chitin-binding type-1 domain-containing protein</fullName>
    </recommendedName>
</protein>
<dbReference type="OrthoDB" id="1193027at2759"/>
<sequence>MFSLTSQIVVLLLAASAWTATTPDGTCGLLKGGANKGYTCLNDKPCCSSSGYCGTTDDYCLSSYGCQGPYSNATASCYAPKNGTTISPDGTCGLVSAGKYGYKCPATGSTCCSVAGYCGNTTAHCTAANGCQAAYGKCT</sequence>
<dbReference type="GO" id="GO:0008061">
    <property type="term" value="F:chitin binding"/>
    <property type="evidence" value="ECO:0007669"/>
    <property type="project" value="UniProtKB-UniRule"/>
</dbReference>
<name>A0A9P9WBQ5_9PEZI</name>
<keyword evidence="4" id="KW-0732">Signal</keyword>
<accession>A0A9P9WBQ5</accession>
<feature type="signal peptide" evidence="4">
    <location>
        <begin position="1"/>
        <end position="19"/>
    </location>
</feature>
<dbReference type="EMBL" id="JAFIMR010000047">
    <property type="protein sequence ID" value="KAI1856063.1"/>
    <property type="molecule type" value="Genomic_DNA"/>
</dbReference>
<gene>
    <name evidence="6" type="ORF">JX265_011960</name>
</gene>
<evidence type="ECO:0000259" key="5">
    <source>
        <dbReference type="PROSITE" id="PS50941"/>
    </source>
</evidence>
<keyword evidence="2 3" id="KW-1015">Disulfide bond</keyword>
<dbReference type="InterPro" id="IPR018371">
    <property type="entry name" value="Chitin-binding_1_CS"/>
</dbReference>
<evidence type="ECO:0000313" key="6">
    <source>
        <dbReference type="EMBL" id="KAI1856063.1"/>
    </source>
</evidence>
<evidence type="ECO:0000256" key="3">
    <source>
        <dbReference type="PROSITE-ProRule" id="PRU00261"/>
    </source>
</evidence>
<dbReference type="InterPro" id="IPR036861">
    <property type="entry name" value="Endochitinase-like_sf"/>
</dbReference>
<evidence type="ECO:0000256" key="1">
    <source>
        <dbReference type="ARBA" id="ARBA00022669"/>
    </source>
</evidence>
<reference evidence="6" key="1">
    <citation type="submission" date="2021-03" db="EMBL/GenBank/DDBJ databases">
        <title>Revisited historic fungal species revealed as producer of novel bioactive compounds through whole genome sequencing and comparative genomics.</title>
        <authorList>
            <person name="Vignolle G.A."/>
            <person name="Hochenegger N."/>
            <person name="Mach R.L."/>
            <person name="Mach-Aigner A.R."/>
            <person name="Javad Rahimi M."/>
            <person name="Salim K.A."/>
            <person name="Chan C.M."/>
            <person name="Lim L.B.L."/>
            <person name="Cai F."/>
            <person name="Druzhinina I.S."/>
            <person name="U'Ren J.M."/>
            <person name="Derntl C."/>
        </authorList>
    </citation>
    <scope>NUCLEOTIDE SEQUENCE</scope>
    <source>
        <strain evidence="6">TUCIM 5799</strain>
    </source>
</reference>
<feature type="domain" description="Chitin-binding type-1" evidence="5">
    <location>
        <begin position="24"/>
        <end position="79"/>
    </location>
</feature>
<feature type="chain" id="PRO_5040341234" description="Chitin-binding type-1 domain-containing protein" evidence="4">
    <location>
        <begin position="20"/>
        <end position="139"/>
    </location>
</feature>
<dbReference type="Gene3D" id="3.30.60.10">
    <property type="entry name" value="Endochitinase-like"/>
    <property type="match status" value="2"/>
</dbReference>
<feature type="disulfide bond" evidence="3">
    <location>
        <begin position="111"/>
        <end position="125"/>
    </location>
</feature>
<feature type="disulfide bond" evidence="3">
    <location>
        <begin position="46"/>
        <end position="60"/>
    </location>
</feature>
<dbReference type="InterPro" id="IPR001002">
    <property type="entry name" value="Chitin-bd_1"/>
</dbReference>
<evidence type="ECO:0000313" key="7">
    <source>
        <dbReference type="Proteomes" id="UP000829685"/>
    </source>
</evidence>
<feature type="domain" description="Chitin-binding type-1" evidence="5">
    <location>
        <begin position="89"/>
        <end position="139"/>
    </location>
</feature>
<dbReference type="PROSITE" id="PS00026">
    <property type="entry name" value="CHIT_BIND_I_1"/>
    <property type="match status" value="1"/>
</dbReference>
<evidence type="ECO:0000256" key="4">
    <source>
        <dbReference type="SAM" id="SignalP"/>
    </source>
</evidence>
<dbReference type="Proteomes" id="UP000829685">
    <property type="component" value="Unassembled WGS sequence"/>
</dbReference>
<dbReference type="PANTHER" id="PTHR47849:SF8">
    <property type="entry name" value="LECTIN"/>
    <property type="match status" value="1"/>
</dbReference>
<dbReference type="PANTHER" id="PTHR47849">
    <property type="entry name" value="CHITIN-BINDING LECTIN 1"/>
    <property type="match status" value="1"/>
</dbReference>
<dbReference type="SMART" id="SM00270">
    <property type="entry name" value="ChtBD1"/>
    <property type="match status" value="2"/>
</dbReference>
<dbReference type="PROSITE" id="PS50941">
    <property type="entry name" value="CHIT_BIND_I_2"/>
    <property type="match status" value="2"/>
</dbReference>
<dbReference type="AlphaFoldDB" id="A0A9P9WBQ5"/>
<keyword evidence="1 3" id="KW-0147">Chitin-binding</keyword>
<dbReference type="SUPFAM" id="SSF57016">
    <property type="entry name" value="Plant lectins/antimicrobial peptides"/>
    <property type="match status" value="2"/>
</dbReference>
<organism evidence="6 7">
    <name type="scientific">Neoarthrinium moseri</name>
    <dbReference type="NCBI Taxonomy" id="1658444"/>
    <lineage>
        <taxon>Eukaryota</taxon>
        <taxon>Fungi</taxon>
        <taxon>Dikarya</taxon>
        <taxon>Ascomycota</taxon>
        <taxon>Pezizomycotina</taxon>
        <taxon>Sordariomycetes</taxon>
        <taxon>Xylariomycetidae</taxon>
        <taxon>Amphisphaeriales</taxon>
        <taxon>Apiosporaceae</taxon>
        <taxon>Neoarthrinium</taxon>
    </lineage>
</organism>
<comment type="caution">
    <text evidence="3">Lacks conserved residue(s) required for the propagation of feature annotation.</text>
</comment>
<keyword evidence="7" id="KW-1185">Reference proteome</keyword>
<comment type="caution">
    <text evidence="6">The sequence shown here is derived from an EMBL/GenBank/DDBJ whole genome shotgun (WGS) entry which is preliminary data.</text>
</comment>